<proteinExistence type="predicted"/>
<accession>A0A2H0BFR1</accession>
<organism evidence="1 2">
    <name type="scientific">candidate division WWE3 bacterium CG22_combo_CG10-13_8_21_14_all_39_12</name>
    <dbReference type="NCBI Taxonomy" id="1975094"/>
    <lineage>
        <taxon>Bacteria</taxon>
        <taxon>Katanobacteria</taxon>
    </lineage>
</organism>
<dbReference type="AlphaFoldDB" id="A0A2H0BFR1"/>
<dbReference type="EMBL" id="PCSU01000052">
    <property type="protein sequence ID" value="PIP56464.1"/>
    <property type="molecule type" value="Genomic_DNA"/>
</dbReference>
<gene>
    <name evidence="1" type="ORF">COX05_02880</name>
</gene>
<evidence type="ECO:0000313" key="1">
    <source>
        <dbReference type="EMBL" id="PIP56464.1"/>
    </source>
</evidence>
<comment type="caution">
    <text evidence="1">The sequence shown here is derived from an EMBL/GenBank/DDBJ whole genome shotgun (WGS) entry which is preliminary data.</text>
</comment>
<evidence type="ECO:0000313" key="2">
    <source>
        <dbReference type="Proteomes" id="UP000228495"/>
    </source>
</evidence>
<sequence length="149" mass="17494">MEVNMSDHGWIAYMERKTRWRLFGWPDEYARICCLSLEHPTQLVHKLSTNHVEERFRYEWIELVDPTGKTYPRFPKTLTSATIVEVGQDQPYDVVIGYRIDKPDPRTIAVGCVACVVDFFSNTKNTLHVSIWTTDQFPWITIPTQNSHY</sequence>
<name>A0A2H0BFR1_UNCKA</name>
<reference evidence="1 2" key="1">
    <citation type="submission" date="2017-09" db="EMBL/GenBank/DDBJ databases">
        <title>Depth-based differentiation of microbial function through sediment-hosted aquifers and enrichment of novel symbionts in the deep terrestrial subsurface.</title>
        <authorList>
            <person name="Probst A.J."/>
            <person name="Ladd B."/>
            <person name="Jarett J.K."/>
            <person name="Geller-Mcgrath D.E."/>
            <person name="Sieber C.M."/>
            <person name="Emerson J.B."/>
            <person name="Anantharaman K."/>
            <person name="Thomas B.C."/>
            <person name="Malmstrom R."/>
            <person name="Stieglmeier M."/>
            <person name="Klingl A."/>
            <person name="Woyke T."/>
            <person name="Ryan C.M."/>
            <person name="Banfield J.F."/>
        </authorList>
    </citation>
    <scope>NUCLEOTIDE SEQUENCE [LARGE SCALE GENOMIC DNA]</scope>
    <source>
        <strain evidence="1">CG22_combo_CG10-13_8_21_14_all_39_12</strain>
    </source>
</reference>
<protein>
    <submittedName>
        <fullName evidence="1">Uncharacterized protein</fullName>
    </submittedName>
</protein>
<dbReference type="Proteomes" id="UP000228495">
    <property type="component" value="Unassembled WGS sequence"/>
</dbReference>